<evidence type="ECO:0000259" key="2">
    <source>
        <dbReference type="Pfam" id="PF00144"/>
    </source>
</evidence>
<dbReference type="PANTHER" id="PTHR43319">
    <property type="entry name" value="BETA-LACTAMASE-RELATED"/>
    <property type="match status" value="1"/>
</dbReference>
<name>A0A916XDQ2_9ACTN</name>
<feature type="domain" description="Beta-lactamase-related" evidence="2">
    <location>
        <begin position="26"/>
        <end position="411"/>
    </location>
</feature>
<sequence length="417" mass="46106">MWWNSRSEVTVHGDVDDAYGPVVDAFRRNFTHHNELGAALAIYRDGVPVVDIWAGRRDLQRNLLWERDTVVPVFSTTKGITALVFAVAVSRGILSYSDAVSTWWPEFSSHGKQSITIRQLLDHEAGLPAISVPLKTENLHDLDFLAGILANEKPRWKPGTRHGYHPMSLGFYLNEVFRRADPLRRTIGQFLQQEISTPHNLNVHIGVPKDFDFNTVAKLEKATPSVLADNIRDIPWRMAGDIAVHTRLKRPQLSVESLNNPRVGLPQFASRPSYLNPEMPSCNAVGTARSIAALYSAAATSSTTPLSELWSQDVRNQLAEPSHEGAAPDQDVTLHVPSRYHLGFRKPHPSFPFGTPSPDSASDGRAFGTTGIGGSMGYGDPDTGIGFAYVMNQLGVAMLDDPRNRRIRAALQRVVHN</sequence>
<dbReference type="Gene3D" id="3.40.710.10">
    <property type="entry name" value="DD-peptidase/beta-lactamase superfamily"/>
    <property type="match status" value="1"/>
</dbReference>
<keyword evidence="4" id="KW-1185">Reference proteome</keyword>
<dbReference type="InterPro" id="IPR052907">
    <property type="entry name" value="Beta-lactamase/esterase"/>
</dbReference>
<dbReference type="PANTHER" id="PTHR43319:SF3">
    <property type="entry name" value="BETA-LACTAMASE-RELATED DOMAIN-CONTAINING PROTEIN"/>
    <property type="match status" value="1"/>
</dbReference>
<dbReference type="Proteomes" id="UP000641514">
    <property type="component" value="Unassembled WGS sequence"/>
</dbReference>
<organism evidence="3 4">
    <name type="scientific">Hoyosella rhizosphaerae</name>
    <dbReference type="NCBI Taxonomy" id="1755582"/>
    <lineage>
        <taxon>Bacteria</taxon>
        <taxon>Bacillati</taxon>
        <taxon>Actinomycetota</taxon>
        <taxon>Actinomycetes</taxon>
        <taxon>Mycobacteriales</taxon>
        <taxon>Hoyosellaceae</taxon>
        <taxon>Hoyosella</taxon>
    </lineage>
</organism>
<reference evidence="3" key="2">
    <citation type="submission" date="2020-09" db="EMBL/GenBank/DDBJ databases">
        <authorList>
            <person name="Sun Q."/>
            <person name="Zhou Y."/>
        </authorList>
    </citation>
    <scope>NUCLEOTIDE SEQUENCE</scope>
    <source>
        <strain evidence="3">CGMCC 1.15478</strain>
    </source>
</reference>
<protein>
    <submittedName>
        <fullName evidence="3">Esterase</fullName>
    </submittedName>
</protein>
<dbReference type="SUPFAM" id="SSF56601">
    <property type="entry name" value="beta-lactamase/transpeptidase-like"/>
    <property type="match status" value="1"/>
</dbReference>
<dbReference type="EMBL" id="BMJH01000001">
    <property type="protein sequence ID" value="GGC64218.1"/>
    <property type="molecule type" value="Genomic_DNA"/>
</dbReference>
<comment type="caution">
    <text evidence="3">The sequence shown here is derived from an EMBL/GenBank/DDBJ whole genome shotgun (WGS) entry which is preliminary data.</text>
</comment>
<feature type="region of interest" description="Disordered" evidence="1">
    <location>
        <begin position="345"/>
        <end position="368"/>
    </location>
</feature>
<proteinExistence type="predicted"/>
<dbReference type="RefSeq" id="WP_188672405.1">
    <property type="nucleotide sequence ID" value="NZ_BMJH01000001.1"/>
</dbReference>
<dbReference type="InterPro" id="IPR012338">
    <property type="entry name" value="Beta-lactam/transpept-like"/>
</dbReference>
<evidence type="ECO:0000313" key="3">
    <source>
        <dbReference type="EMBL" id="GGC64218.1"/>
    </source>
</evidence>
<dbReference type="AlphaFoldDB" id="A0A916XDQ2"/>
<reference evidence="3" key="1">
    <citation type="journal article" date="2014" name="Int. J. Syst. Evol. Microbiol.">
        <title>Complete genome sequence of Corynebacterium casei LMG S-19264T (=DSM 44701T), isolated from a smear-ripened cheese.</title>
        <authorList>
            <consortium name="US DOE Joint Genome Institute (JGI-PGF)"/>
            <person name="Walter F."/>
            <person name="Albersmeier A."/>
            <person name="Kalinowski J."/>
            <person name="Ruckert C."/>
        </authorList>
    </citation>
    <scope>NUCLEOTIDE SEQUENCE</scope>
    <source>
        <strain evidence="3">CGMCC 1.15478</strain>
    </source>
</reference>
<evidence type="ECO:0000313" key="4">
    <source>
        <dbReference type="Proteomes" id="UP000641514"/>
    </source>
</evidence>
<dbReference type="Pfam" id="PF00144">
    <property type="entry name" value="Beta-lactamase"/>
    <property type="match status" value="1"/>
</dbReference>
<gene>
    <name evidence="3" type="ORF">GCM10011410_15890</name>
</gene>
<accession>A0A916XDQ2</accession>
<evidence type="ECO:0000256" key="1">
    <source>
        <dbReference type="SAM" id="MobiDB-lite"/>
    </source>
</evidence>
<dbReference type="InterPro" id="IPR001466">
    <property type="entry name" value="Beta-lactam-related"/>
</dbReference>